<evidence type="ECO:0000259" key="1">
    <source>
        <dbReference type="Pfam" id="PF13456"/>
    </source>
</evidence>
<name>A0AAV0QU20_9ROSI</name>
<dbReference type="PANTHER" id="PTHR47723:SF13">
    <property type="entry name" value="PUTATIVE-RELATED"/>
    <property type="match status" value="1"/>
</dbReference>
<dbReference type="EMBL" id="CAMGYJ010000010">
    <property type="protein sequence ID" value="CAI0548391.1"/>
    <property type="molecule type" value="Genomic_DNA"/>
</dbReference>
<proteinExistence type="predicted"/>
<protein>
    <recommendedName>
        <fullName evidence="1">RNase H type-1 domain-containing protein</fullName>
    </recommendedName>
</protein>
<dbReference type="AlphaFoldDB" id="A0AAV0QU20"/>
<dbReference type="Proteomes" id="UP001154282">
    <property type="component" value="Unassembled WGS sequence"/>
</dbReference>
<gene>
    <name evidence="2" type="ORF">LITE_LOCUS44748</name>
</gene>
<sequence>GLQLAWELGYRRVKVQLDSRCAVQILQRRHGDDDRHSAVTQCFLALLERDWEVSLSHVYREGNKCANYIASRGHMSPLGFQSFPVSDLTLVSWIMYDLQGPSDPRLVLIES</sequence>
<dbReference type="InterPro" id="IPR053151">
    <property type="entry name" value="RNase_H-like"/>
</dbReference>
<reference evidence="2" key="1">
    <citation type="submission" date="2022-08" db="EMBL/GenBank/DDBJ databases">
        <authorList>
            <person name="Gutierrez-Valencia J."/>
        </authorList>
    </citation>
    <scope>NUCLEOTIDE SEQUENCE</scope>
</reference>
<dbReference type="InterPro" id="IPR036397">
    <property type="entry name" value="RNaseH_sf"/>
</dbReference>
<dbReference type="Pfam" id="PF13456">
    <property type="entry name" value="RVT_3"/>
    <property type="match status" value="1"/>
</dbReference>
<dbReference type="Gene3D" id="3.30.420.10">
    <property type="entry name" value="Ribonuclease H-like superfamily/Ribonuclease H"/>
    <property type="match status" value="1"/>
</dbReference>
<keyword evidence="3" id="KW-1185">Reference proteome</keyword>
<organism evidence="2 3">
    <name type="scientific">Linum tenue</name>
    <dbReference type="NCBI Taxonomy" id="586396"/>
    <lineage>
        <taxon>Eukaryota</taxon>
        <taxon>Viridiplantae</taxon>
        <taxon>Streptophyta</taxon>
        <taxon>Embryophyta</taxon>
        <taxon>Tracheophyta</taxon>
        <taxon>Spermatophyta</taxon>
        <taxon>Magnoliopsida</taxon>
        <taxon>eudicotyledons</taxon>
        <taxon>Gunneridae</taxon>
        <taxon>Pentapetalae</taxon>
        <taxon>rosids</taxon>
        <taxon>fabids</taxon>
        <taxon>Malpighiales</taxon>
        <taxon>Linaceae</taxon>
        <taxon>Linum</taxon>
    </lineage>
</organism>
<dbReference type="PANTHER" id="PTHR47723">
    <property type="entry name" value="OS05G0353850 PROTEIN"/>
    <property type="match status" value="1"/>
</dbReference>
<dbReference type="GO" id="GO:0004523">
    <property type="term" value="F:RNA-DNA hybrid ribonuclease activity"/>
    <property type="evidence" value="ECO:0007669"/>
    <property type="project" value="InterPro"/>
</dbReference>
<evidence type="ECO:0000313" key="2">
    <source>
        <dbReference type="EMBL" id="CAI0548391.1"/>
    </source>
</evidence>
<feature type="non-terminal residue" evidence="2">
    <location>
        <position position="1"/>
    </location>
</feature>
<dbReference type="InterPro" id="IPR012337">
    <property type="entry name" value="RNaseH-like_sf"/>
</dbReference>
<dbReference type="SUPFAM" id="SSF53098">
    <property type="entry name" value="Ribonuclease H-like"/>
    <property type="match status" value="1"/>
</dbReference>
<comment type="caution">
    <text evidence="2">The sequence shown here is derived from an EMBL/GenBank/DDBJ whole genome shotgun (WGS) entry which is preliminary data.</text>
</comment>
<accession>A0AAV0QU20</accession>
<dbReference type="CDD" id="cd06222">
    <property type="entry name" value="RNase_H_like"/>
    <property type="match status" value="1"/>
</dbReference>
<dbReference type="InterPro" id="IPR002156">
    <property type="entry name" value="RNaseH_domain"/>
</dbReference>
<dbReference type="GO" id="GO:0003676">
    <property type="term" value="F:nucleic acid binding"/>
    <property type="evidence" value="ECO:0007669"/>
    <property type="project" value="InterPro"/>
</dbReference>
<feature type="domain" description="RNase H type-1" evidence="1">
    <location>
        <begin position="1"/>
        <end position="72"/>
    </location>
</feature>
<dbReference type="InterPro" id="IPR044730">
    <property type="entry name" value="RNase_H-like_dom_plant"/>
</dbReference>
<evidence type="ECO:0000313" key="3">
    <source>
        <dbReference type="Proteomes" id="UP001154282"/>
    </source>
</evidence>